<proteinExistence type="predicted"/>
<sequence length="149" mass="16614">MKGGKAPAISADNCYWLSSWLPEESLQRTSLDSLVNKLSCTDNQTLQGLIGKANCWKACWDMSSVLDAWCATETWQQGGSERMQDVTRNQVPESRLPGILNALSCLVTSCPTDKLATHLATTEGNLRKYHWQPRPRRLPHLEGKSLTVI</sequence>
<dbReference type="EMBL" id="JBBHLL010000103">
    <property type="protein sequence ID" value="KAK7816337.1"/>
    <property type="molecule type" value="Genomic_DNA"/>
</dbReference>
<organism evidence="1 2">
    <name type="scientific">Myodes glareolus</name>
    <name type="common">Bank vole</name>
    <name type="synonym">Clethrionomys glareolus</name>
    <dbReference type="NCBI Taxonomy" id="447135"/>
    <lineage>
        <taxon>Eukaryota</taxon>
        <taxon>Metazoa</taxon>
        <taxon>Chordata</taxon>
        <taxon>Craniata</taxon>
        <taxon>Vertebrata</taxon>
        <taxon>Euteleostomi</taxon>
        <taxon>Mammalia</taxon>
        <taxon>Eutheria</taxon>
        <taxon>Euarchontoglires</taxon>
        <taxon>Glires</taxon>
        <taxon>Rodentia</taxon>
        <taxon>Myomorpha</taxon>
        <taxon>Muroidea</taxon>
        <taxon>Cricetidae</taxon>
        <taxon>Arvicolinae</taxon>
        <taxon>Myodes</taxon>
    </lineage>
</organism>
<protein>
    <submittedName>
        <fullName evidence="1">Uncharacterized protein</fullName>
    </submittedName>
</protein>
<keyword evidence="2" id="KW-1185">Reference proteome</keyword>
<evidence type="ECO:0000313" key="2">
    <source>
        <dbReference type="Proteomes" id="UP001488838"/>
    </source>
</evidence>
<comment type="caution">
    <text evidence="1">The sequence shown here is derived from an EMBL/GenBank/DDBJ whole genome shotgun (WGS) entry which is preliminary data.</text>
</comment>
<accession>A0AAW0IPH8</accession>
<reference evidence="1 2" key="1">
    <citation type="journal article" date="2023" name="bioRxiv">
        <title>Conserved and derived expression patterns and positive selection on dental genes reveal complex evolutionary context of ever-growing rodent molars.</title>
        <authorList>
            <person name="Calamari Z.T."/>
            <person name="Song A."/>
            <person name="Cohen E."/>
            <person name="Akter M."/>
            <person name="Roy R.D."/>
            <person name="Hallikas O."/>
            <person name="Christensen M.M."/>
            <person name="Li P."/>
            <person name="Marangoni P."/>
            <person name="Jernvall J."/>
            <person name="Klein O.D."/>
        </authorList>
    </citation>
    <scope>NUCLEOTIDE SEQUENCE [LARGE SCALE GENOMIC DNA]</scope>
    <source>
        <strain evidence="1">V071</strain>
    </source>
</reference>
<gene>
    <name evidence="1" type="ORF">U0070_020852</name>
</gene>
<evidence type="ECO:0000313" key="1">
    <source>
        <dbReference type="EMBL" id="KAK7816337.1"/>
    </source>
</evidence>
<dbReference type="Proteomes" id="UP001488838">
    <property type="component" value="Unassembled WGS sequence"/>
</dbReference>
<dbReference type="AlphaFoldDB" id="A0AAW0IPH8"/>
<name>A0AAW0IPH8_MYOGA</name>